<keyword evidence="5 6" id="KW-0408">Iron</keyword>
<comment type="cofactor">
    <cofactor evidence="1 6">
        <name>heme</name>
        <dbReference type="ChEBI" id="CHEBI:30413"/>
    </cofactor>
</comment>
<dbReference type="PANTHER" id="PTHR24305:SF210">
    <property type="entry name" value="CYTOCHROME P450 MONOOXYGENASE ASQL-RELATED"/>
    <property type="match status" value="1"/>
</dbReference>
<dbReference type="GO" id="GO:0016705">
    <property type="term" value="F:oxidoreductase activity, acting on paired donors, with incorporation or reduction of molecular oxygen"/>
    <property type="evidence" value="ECO:0007669"/>
    <property type="project" value="InterPro"/>
</dbReference>
<dbReference type="CDD" id="cd11058">
    <property type="entry name" value="CYP60B-like"/>
    <property type="match status" value="1"/>
</dbReference>
<protein>
    <recommendedName>
        <fullName evidence="10">Isotrichodermin C-15 hydroxylase</fullName>
    </recommendedName>
</protein>
<comment type="caution">
    <text evidence="8">The sequence shown here is derived from an EMBL/GenBank/DDBJ whole genome shotgun (WGS) entry which is preliminary data.</text>
</comment>
<feature type="transmembrane region" description="Helical" evidence="7">
    <location>
        <begin position="12"/>
        <end position="34"/>
    </location>
</feature>
<dbReference type="SUPFAM" id="SSF48264">
    <property type="entry name" value="Cytochrome P450"/>
    <property type="match status" value="1"/>
</dbReference>
<keyword evidence="7" id="KW-0812">Transmembrane</keyword>
<evidence type="ECO:0000256" key="4">
    <source>
        <dbReference type="ARBA" id="ARBA00022723"/>
    </source>
</evidence>
<evidence type="ECO:0000256" key="3">
    <source>
        <dbReference type="ARBA" id="ARBA00022617"/>
    </source>
</evidence>
<dbReference type="EMBL" id="NRSZ01000517">
    <property type="protein sequence ID" value="PNY26665.1"/>
    <property type="molecule type" value="Genomic_DNA"/>
</dbReference>
<evidence type="ECO:0000256" key="5">
    <source>
        <dbReference type="ARBA" id="ARBA00023004"/>
    </source>
</evidence>
<evidence type="ECO:0000313" key="8">
    <source>
        <dbReference type="EMBL" id="PNY26665.1"/>
    </source>
</evidence>
<dbReference type="PRINTS" id="PR00385">
    <property type="entry name" value="P450"/>
</dbReference>
<keyword evidence="7" id="KW-1133">Transmembrane helix</keyword>
<dbReference type="STRING" id="45235.A0A2K3QGN2"/>
<keyword evidence="9" id="KW-1185">Reference proteome</keyword>
<sequence>MDDLGEKIRKFNSFQLFVSFIGFAVSYYLGQLFYNAYFGPLSRFPGPRLRAISRIPAIWTTILGIDHEVIPALHRKYGPIVRLGPTELSFAGGAKAWEDIHGPKKGTLPYKDPIFYPRSINGANSLMTANEAEHSRQRKIMSHAFSDRTLKEQEPLLKSWAVKMKTKLAESIAAGELVDMVKFYNCTTFDIMADLLFLEGLDLLEDGEYSPWIKNLFGGIKSAIIVLGARRYSSWINHLIEYYVKNNEQARKAEYEHFRYAAERIDGRWQRTADRPDPWAKFLGSLTREEQHVTASVLMVAGTETTATALSGLTYHLIQNPMTMEKLKMEIRSKIRSFDDMTLENLARMKYMQACIQEALRLYPPVPSGLPRKVPPGGLKICEEHIPGDTIVSVHHVSTYRSLDHFKSADKFAPERWLGDPNYAEDHRDALEPFQTGPRNCLGQNLAWHEMRMLLATVMLHFDITPEPDTKNWMNQKVYVLWEKKPLFCRLQNSNA</sequence>
<evidence type="ECO:0000256" key="1">
    <source>
        <dbReference type="ARBA" id="ARBA00001971"/>
    </source>
</evidence>
<keyword evidence="3 6" id="KW-0349">Heme</keyword>
<keyword evidence="7" id="KW-0472">Membrane</keyword>
<evidence type="ECO:0000256" key="6">
    <source>
        <dbReference type="PIRSR" id="PIRSR602401-1"/>
    </source>
</evidence>
<dbReference type="GO" id="GO:0005506">
    <property type="term" value="F:iron ion binding"/>
    <property type="evidence" value="ECO:0007669"/>
    <property type="project" value="InterPro"/>
</dbReference>
<dbReference type="InterPro" id="IPR001128">
    <property type="entry name" value="Cyt_P450"/>
</dbReference>
<dbReference type="Proteomes" id="UP000236621">
    <property type="component" value="Unassembled WGS sequence"/>
</dbReference>
<evidence type="ECO:0000256" key="2">
    <source>
        <dbReference type="ARBA" id="ARBA00010617"/>
    </source>
</evidence>
<dbReference type="OrthoDB" id="1470350at2759"/>
<dbReference type="PRINTS" id="PR00463">
    <property type="entry name" value="EP450I"/>
</dbReference>
<feature type="binding site" description="axial binding residue" evidence="6">
    <location>
        <position position="441"/>
    </location>
    <ligand>
        <name>heme</name>
        <dbReference type="ChEBI" id="CHEBI:30413"/>
    </ligand>
    <ligandPart>
        <name>Fe</name>
        <dbReference type="ChEBI" id="CHEBI:18248"/>
    </ligandPart>
</feature>
<dbReference type="GO" id="GO:0004497">
    <property type="term" value="F:monooxygenase activity"/>
    <property type="evidence" value="ECO:0007669"/>
    <property type="project" value="InterPro"/>
</dbReference>
<name>A0A2K3QGN2_9HYPO</name>
<accession>A0A2K3QGN2</accession>
<evidence type="ECO:0008006" key="10">
    <source>
        <dbReference type="Google" id="ProtNLM"/>
    </source>
</evidence>
<dbReference type="InterPro" id="IPR036396">
    <property type="entry name" value="Cyt_P450_sf"/>
</dbReference>
<dbReference type="InterPro" id="IPR050121">
    <property type="entry name" value="Cytochrome_P450_monoxygenase"/>
</dbReference>
<gene>
    <name evidence="8" type="ORF">TCAP_03407</name>
</gene>
<dbReference type="InterPro" id="IPR002401">
    <property type="entry name" value="Cyt_P450_E_grp-I"/>
</dbReference>
<dbReference type="Pfam" id="PF00067">
    <property type="entry name" value="p450"/>
    <property type="match status" value="1"/>
</dbReference>
<proteinExistence type="inferred from homology"/>
<evidence type="ECO:0000313" key="9">
    <source>
        <dbReference type="Proteomes" id="UP000236621"/>
    </source>
</evidence>
<dbReference type="GO" id="GO:0020037">
    <property type="term" value="F:heme binding"/>
    <property type="evidence" value="ECO:0007669"/>
    <property type="project" value="InterPro"/>
</dbReference>
<keyword evidence="4 6" id="KW-0479">Metal-binding</keyword>
<dbReference type="AlphaFoldDB" id="A0A2K3QGN2"/>
<comment type="similarity">
    <text evidence="2">Belongs to the cytochrome P450 family.</text>
</comment>
<organism evidence="8 9">
    <name type="scientific">Tolypocladium capitatum</name>
    <dbReference type="NCBI Taxonomy" id="45235"/>
    <lineage>
        <taxon>Eukaryota</taxon>
        <taxon>Fungi</taxon>
        <taxon>Dikarya</taxon>
        <taxon>Ascomycota</taxon>
        <taxon>Pezizomycotina</taxon>
        <taxon>Sordariomycetes</taxon>
        <taxon>Hypocreomycetidae</taxon>
        <taxon>Hypocreales</taxon>
        <taxon>Ophiocordycipitaceae</taxon>
        <taxon>Tolypocladium</taxon>
    </lineage>
</organism>
<dbReference type="Gene3D" id="1.10.630.10">
    <property type="entry name" value="Cytochrome P450"/>
    <property type="match status" value="1"/>
</dbReference>
<reference evidence="8 9" key="1">
    <citation type="submission" date="2017-08" db="EMBL/GenBank/DDBJ databases">
        <title>Harnessing the power of phylogenomics to disentangle the directionality and signatures of interkingdom host jumping in the parasitic fungal genus Tolypocladium.</title>
        <authorList>
            <person name="Quandt C.A."/>
            <person name="Patterson W."/>
            <person name="Spatafora J.W."/>
        </authorList>
    </citation>
    <scope>NUCLEOTIDE SEQUENCE [LARGE SCALE GENOMIC DNA]</scope>
    <source>
        <strain evidence="8 9">CBS 113982</strain>
    </source>
</reference>
<evidence type="ECO:0000256" key="7">
    <source>
        <dbReference type="SAM" id="Phobius"/>
    </source>
</evidence>
<dbReference type="PANTHER" id="PTHR24305">
    <property type="entry name" value="CYTOCHROME P450"/>
    <property type="match status" value="1"/>
</dbReference>